<protein>
    <recommendedName>
        <fullName evidence="3">RNase H type-1 domain-containing protein</fullName>
    </recommendedName>
</protein>
<comment type="caution">
    <text evidence="1">The sequence shown here is derived from an EMBL/GenBank/DDBJ whole genome shotgun (WGS) entry which is preliminary data.</text>
</comment>
<dbReference type="AlphaFoldDB" id="A0A5J4V4H1"/>
<sequence length="155" mass="17399">MIIDSAKTRAVKTQGWTGMMVSPLEALKELYWWIKKIAENKKQQIQDPIPQATVVIDASPQGWGATLELDSGEVLVAHGAWLSYQIHWTNNRKELQAIHLATIAFARVCKELQITNLLIWSDNSATVFDLKKLRATDTLAPSLNEKFPSCANIQI</sequence>
<evidence type="ECO:0008006" key="3">
    <source>
        <dbReference type="Google" id="ProtNLM"/>
    </source>
</evidence>
<gene>
    <name evidence="1" type="ORF">EZS28_027441</name>
</gene>
<organism evidence="1 2">
    <name type="scientific">Streblomastix strix</name>
    <dbReference type="NCBI Taxonomy" id="222440"/>
    <lineage>
        <taxon>Eukaryota</taxon>
        <taxon>Metamonada</taxon>
        <taxon>Preaxostyla</taxon>
        <taxon>Oxymonadida</taxon>
        <taxon>Streblomastigidae</taxon>
        <taxon>Streblomastix</taxon>
    </lineage>
</organism>
<reference evidence="1 2" key="1">
    <citation type="submission" date="2019-03" db="EMBL/GenBank/DDBJ databases">
        <title>Single cell metagenomics reveals metabolic interactions within the superorganism composed of flagellate Streblomastix strix and complex community of Bacteroidetes bacteria on its surface.</title>
        <authorList>
            <person name="Treitli S.C."/>
            <person name="Kolisko M."/>
            <person name="Husnik F."/>
            <person name="Keeling P."/>
            <person name="Hampl V."/>
        </authorList>
    </citation>
    <scope>NUCLEOTIDE SEQUENCE [LARGE SCALE GENOMIC DNA]</scope>
    <source>
        <strain evidence="1">ST1C</strain>
    </source>
</reference>
<name>A0A5J4V4H1_9EUKA</name>
<dbReference type="EMBL" id="SNRW01010093">
    <property type="protein sequence ID" value="KAA6377031.1"/>
    <property type="molecule type" value="Genomic_DNA"/>
</dbReference>
<evidence type="ECO:0000313" key="1">
    <source>
        <dbReference type="EMBL" id="KAA6377031.1"/>
    </source>
</evidence>
<dbReference type="Proteomes" id="UP000324800">
    <property type="component" value="Unassembled WGS sequence"/>
</dbReference>
<evidence type="ECO:0000313" key="2">
    <source>
        <dbReference type="Proteomes" id="UP000324800"/>
    </source>
</evidence>
<accession>A0A5J4V4H1</accession>
<proteinExistence type="predicted"/>
<dbReference type="SUPFAM" id="SSF56672">
    <property type="entry name" value="DNA/RNA polymerases"/>
    <property type="match status" value="1"/>
</dbReference>
<dbReference type="InterPro" id="IPR043502">
    <property type="entry name" value="DNA/RNA_pol_sf"/>
</dbReference>